<dbReference type="STRING" id="1163407.UU7_09540"/>
<dbReference type="InterPro" id="IPR025419">
    <property type="entry name" value="DUF4142"/>
</dbReference>
<reference evidence="4 5" key="1">
    <citation type="journal article" date="2012" name="J. Bacteriol.">
        <title>Genome sequences for six rhodanobacter strains, isolated from soils and the terrestrial subsurface, with variable denitrification capabilities.</title>
        <authorList>
            <person name="Kostka J.E."/>
            <person name="Green S.J."/>
            <person name="Rishishwar L."/>
            <person name="Prakash O."/>
            <person name="Katz L.S."/>
            <person name="Marino-Ramirez L."/>
            <person name="Jordan I.K."/>
            <person name="Munk C."/>
            <person name="Ivanova N."/>
            <person name="Mikhailova N."/>
            <person name="Watson D.B."/>
            <person name="Brown S.D."/>
            <person name="Palumbo A.V."/>
            <person name="Brooks S.C."/>
        </authorList>
    </citation>
    <scope>NUCLEOTIDE SEQUENCE [LARGE SCALE GENOMIC DNA]</scope>
    <source>
        <strain evidence="4 5">B39</strain>
    </source>
</reference>
<evidence type="ECO:0000259" key="3">
    <source>
        <dbReference type="Pfam" id="PF13628"/>
    </source>
</evidence>
<proteinExistence type="predicted"/>
<dbReference type="EMBL" id="AJXT01000022">
    <property type="protein sequence ID" value="EIL93220.1"/>
    <property type="molecule type" value="Genomic_DNA"/>
</dbReference>
<dbReference type="eggNOG" id="COG3652">
    <property type="taxonomic scope" value="Bacteria"/>
</dbReference>
<feature type="chain" id="PRO_5003696228" description="DUF4142 domain-containing protein" evidence="2">
    <location>
        <begin position="22"/>
        <end position="225"/>
    </location>
</feature>
<dbReference type="PATRIC" id="fig|1163407.3.peg.1921"/>
<evidence type="ECO:0000313" key="4">
    <source>
        <dbReference type="EMBL" id="EIL93220.1"/>
    </source>
</evidence>
<dbReference type="Proteomes" id="UP000003226">
    <property type="component" value="Unassembled WGS sequence"/>
</dbReference>
<keyword evidence="5" id="KW-1185">Reference proteome</keyword>
<dbReference type="Gene3D" id="1.20.1260.10">
    <property type="match status" value="1"/>
</dbReference>
<evidence type="ECO:0000256" key="2">
    <source>
        <dbReference type="SAM" id="SignalP"/>
    </source>
</evidence>
<dbReference type="RefSeq" id="WP_007807735.1">
    <property type="nucleotide sequence ID" value="NZ_AJXT01000022.1"/>
</dbReference>
<evidence type="ECO:0000256" key="1">
    <source>
        <dbReference type="SAM" id="MobiDB-lite"/>
    </source>
</evidence>
<organism evidence="4 5">
    <name type="scientific">Rhodanobacter spathiphylli B39</name>
    <dbReference type="NCBI Taxonomy" id="1163407"/>
    <lineage>
        <taxon>Bacteria</taxon>
        <taxon>Pseudomonadati</taxon>
        <taxon>Pseudomonadota</taxon>
        <taxon>Gammaproteobacteria</taxon>
        <taxon>Lysobacterales</taxon>
        <taxon>Rhodanobacteraceae</taxon>
        <taxon>Rhodanobacter</taxon>
    </lineage>
</organism>
<accession>I4W179</accession>
<dbReference type="Pfam" id="PF13628">
    <property type="entry name" value="DUF4142"/>
    <property type="match status" value="1"/>
</dbReference>
<dbReference type="AlphaFoldDB" id="I4W179"/>
<feature type="compositionally biased region" description="Polar residues" evidence="1">
    <location>
        <begin position="216"/>
        <end position="225"/>
    </location>
</feature>
<dbReference type="OrthoDB" id="5952632at2"/>
<keyword evidence="2" id="KW-0732">Signal</keyword>
<evidence type="ECO:0000313" key="5">
    <source>
        <dbReference type="Proteomes" id="UP000003226"/>
    </source>
</evidence>
<dbReference type="PANTHER" id="PTHR38593">
    <property type="entry name" value="BLR2558 PROTEIN"/>
    <property type="match status" value="1"/>
</dbReference>
<feature type="signal peptide" evidence="2">
    <location>
        <begin position="1"/>
        <end position="21"/>
    </location>
</feature>
<sequence length="225" mass="23682">MSMRPLMRAAAGLLLSGLAFAACAQSGHDRAPLVANAADSKFVASAASDGLAEVGMGQLALEKSSEARVKRLARRIVDDHTRANERLRALAQARQVSLPAAPGEEAQESASTMKALDARKFDKAWAAAMVRDHQKAIALFTTEAGRTEDPEVRAFAQATLPTLKTHLELARQLQDQLDMSASRDEAMSHHATMDASFDHTRPAGAATAATPAPAGSMSTGANGSH</sequence>
<dbReference type="PROSITE" id="PS51257">
    <property type="entry name" value="PROKAR_LIPOPROTEIN"/>
    <property type="match status" value="1"/>
</dbReference>
<dbReference type="PANTHER" id="PTHR38593:SF1">
    <property type="entry name" value="BLR2558 PROTEIN"/>
    <property type="match status" value="1"/>
</dbReference>
<dbReference type="InterPro" id="IPR012347">
    <property type="entry name" value="Ferritin-like"/>
</dbReference>
<gene>
    <name evidence="4" type="ORF">UU7_09540</name>
</gene>
<feature type="domain" description="DUF4142" evidence="3">
    <location>
        <begin position="38"/>
        <end position="173"/>
    </location>
</feature>
<name>I4W179_9GAMM</name>
<feature type="region of interest" description="Disordered" evidence="1">
    <location>
        <begin position="201"/>
        <end position="225"/>
    </location>
</feature>
<comment type="caution">
    <text evidence="4">The sequence shown here is derived from an EMBL/GenBank/DDBJ whole genome shotgun (WGS) entry which is preliminary data.</text>
</comment>
<feature type="compositionally biased region" description="Low complexity" evidence="1">
    <location>
        <begin position="202"/>
        <end position="215"/>
    </location>
</feature>
<protein>
    <recommendedName>
        <fullName evidence="3">DUF4142 domain-containing protein</fullName>
    </recommendedName>
</protein>